<accession>A0A918P4U8</accession>
<dbReference type="SMART" id="SM00046">
    <property type="entry name" value="DAGKc"/>
    <property type="match status" value="1"/>
</dbReference>
<proteinExistence type="predicted"/>
<reference evidence="3" key="2">
    <citation type="submission" date="2020-09" db="EMBL/GenBank/DDBJ databases">
        <authorList>
            <person name="Sun Q."/>
            <person name="Ohkuma M."/>
        </authorList>
    </citation>
    <scope>NUCLEOTIDE SEQUENCE</scope>
    <source>
        <strain evidence="3">JCM 4790</strain>
    </source>
</reference>
<comment type="caution">
    <text evidence="3">The sequence shown here is derived from an EMBL/GenBank/DDBJ whole genome shotgun (WGS) entry which is preliminary data.</text>
</comment>
<keyword evidence="3" id="KW-0808">Transferase</keyword>
<dbReference type="EMBL" id="BMVU01000146">
    <property type="protein sequence ID" value="GGY19304.1"/>
    <property type="molecule type" value="Genomic_DNA"/>
</dbReference>
<feature type="region of interest" description="Disordered" evidence="1">
    <location>
        <begin position="296"/>
        <end position="344"/>
    </location>
</feature>
<dbReference type="Pfam" id="PF00781">
    <property type="entry name" value="DAGK_cat"/>
    <property type="match status" value="1"/>
</dbReference>
<dbReference type="RefSeq" id="WP_190195395.1">
    <property type="nucleotide sequence ID" value="NZ_BMVU01000146.1"/>
</dbReference>
<dbReference type="AlphaFoldDB" id="A0A918P4U8"/>
<organism evidence="3 4">
    <name type="scientific">Streptomyces minutiscleroticus</name>
    <dbReference type="NCBI Taxonomy" id="68238"/>
    <lineage>
        <taxon>Bacteria</taxon>
        <taxon>Bacillati</taxon>
        <taxon>Actinomycetota</taxon>
        <taxon>Actinomycetes</taxon>
        <taxon>Kitasatosporales</taxon>
        <taxon>Streptomycetaceae</taxon>
        <taxon>Streptomyces</taxon>
    </lineage>
</organism>
<gene>
    <name evidence="3" type="ORF">GCM10010358_82740</name>
</gene>
<dbReference type="InterPro" id="IPR016064">
    <property type="entry name" value="NAD/diacylglycerol_kinase_sf"/>
</dbReference>
<sequence>MAPSTGATTQVVVVTNPHAGGGKPDRFDLPGRAESMGAQVWPTSAGHDAGILARRAVQQGAQVLGVAGGDGTVSAVAAVAADTDRPLLVIPAGTRNHFARDLGLDIRTPVPALNALHDGVSARVDLGMVGSHVFVNNVSFGIYAHALLEPGYRKDKARTFATAAPGYLRGEQWVEADVDTPQGPVTSPQVVLVSNNPYHLATPRYLGRRLSLTTGLLGSIVLKRPTTPPPDLLYYLRDQLHRQGAATPAVITWSATSITLHSTNRRLHAGIDGEPATLPTPITCTIRPGALHVLLPKNRPGTPPHPRPRPPGPQRTRTATPHRPETGQPPENALRREPGKPSGA</sequence>
<name>A0A918P4U8_9ACTN</name>
<dbReference type="SUPFAM" id="SSF111331">
    <property type="entry name" value="NAD kinase/diacylglycerol kinase-like"/>
    <property type="match status" value="1"/>
</dbReference>
<dbReference type="Proteomes" id="UP000619244">
    <property type="component" value="Unassembled WGS sequence"/>
</dbReference>
<feature type="compositionally biased region" description="Basic and acidic residues" evidence="1">
    <location>
        <begin position="333"/>
        <end position="344"/>
    </location>
</feature>
<evidence type="ECO:0000313" key="3">
    <source>
        <dbReference type="EMBL" id="GGY19304.1"/>
    </source>
</evidence>
<dbReference type="InterPro" id="IPR017438">
    <property type="entry name" value="ATP-NAD_kinase_N"/>
</dbReference>
<reference evidence="3" key="1">
    <citation type="journal article" date="2014" name="Int. J. Syst. Evol. Microbiol.">
        <title>Complete genome sequence of Corynebacterium casei LMG S-19264T (=DSM 44701T), isolated from a smear-ripened cheese.</title>
        <authorList>
            <consortium name="US DOE Joint Genome Institute (JGI-PGF)"/>
            <person name="Walter F."/>
            <person name="Albersmeier A."/>
            <person name="Kalinowski J."/>
            <person name="Ruckert C."/>
        </authorList>
    </citation>
    <scope>NUCLEOTIDE SEQUENCE</scope>
    <source>
        <strain evidence="3">JCM 4790</strain>
    </source>
</reference>
<evidence type="ECO:0000313" key="4">
    <source>
        <dbReference type="Proteomes" id="UP000619244"/>
    </source>
</evidence>
<dbReference type="GO" id="GO:0016301">
    <property type="term" value="F:kinase activity"/>
    <property type="evidence" value="ECO:0007669"/>
    <property type="project" value="UniProtKB-KW"/>
</dbReference>
<feature type="compositionally biased region" description="Pro residues" evidence="1">
    <location>
        <begin position="301"/>
        <end position="313"/>
    </location>
</feature>
<feature type="domain" description="DAGKc" evidence="2">
    <location>
        <begin position="6"/>
        <end position="133"/>
    </location>
</feature>
<evidence type="ECO:0000256" key="1">
    <source>
        <dbReference type="SAM" id="MobiDB-lite"/>
    </source>
</evidence>
<protein>
    <submittedName>
        <fullName evidence="3">Diacylglycerol kinase</fullName>
    </submittedName>
</protein>
<dbReference type="Gene3D" id="3.40.50.10330">
    <property type="entry name" value="Probable inorganic polyphosphate/atp-NAD kinase, domain 1"/>
    <property type="match status" value="1"/>
</dbReference>
<dbReference type="Gene3D" id="2.60.200.40">
    <property type="match status" value="1"/>
</dbReference>
<keyword evidence="3" id="KW-0418">Kinase</keyword>
<dbReference type="InterPro" id="IPR001206">
    <property type="entry name" value="Diacylglycerol_kinase_cat_dom"/>
</dbReference>
<keyword evidence="4" id="KW-1185">Reference proteome</keyword>
<dbReference type="PROSITE" id="PS50146">
    <property type="entry name" value="DAGK"/>
    <property type="match status" value="1"/>
</dbReference>
<evidence type="ECO:0000259" key="2">
    <source>
        <dbReference type="PROSITE" id="PS50146"/>
    </source>
</evidence>